<accession>A0A0F9KKY5</accession>
<feature type="non-terminal residue" evidence="1">
    <location>
        <position position="1"/>
    </location>
</feature>
<evidence type="ECO:0000313" key="1">
    <source>
        <dbReference type="EMBL" id="KKM75426.1"/>
    </source>
</evidence>
<comment type="caution">
    <text evidence="1">The sequence shown here is derived from an EMBL/GenBank/DDBJ whole genome shotgun (WGS) entry which is preliminary data.</text>
</comment>
<reference evidence="1" key="1">
    <citation type="journal article" date="2015" name="Nature">
        <title>Complex archaea that bridge the gap between prokaryotes and eukaryotes.</title>
        <authorList>
            <person name="Spang A."/>
            <person name="Saw J.H."/>
            <person name="Jorgensen S.L."/>
            <person name="Zaremba-Niedzwiedzka K."/>
            <person name="Martijn J."/>
            <person name="Lind A.E."/>
            <person name="van Eijk R."/>
            <person name="Schleper C."/>
            <person name="Guy L."/>
            <person name="Ettema T.J."/>
        </authorList>
    </citation>
    <scope>NUCLEOTIDE SEQUENCE</scope>
</reference>
<proteinExistence type="predicted"/>
<organism evidence="1">
    <name type="scientific">marine sediment metagenome</name>
    <dbReference type="NCBI Taxonomy" id="412755"/>
    <lineage>
        <taxon>unclassified sequences</taxon>
        <taxon>metagenomes</taxon>
        <taxon>ecological metagenomes</taxon>
    </lineage>
</organism>
<name>A0A0F9KKY5_9ZZZZ</name>
<dbReference type="AlphaFoldDB" id="A0A0F9KKY5"/>
<sequence>QDPRIDRVDNIRLRLEGDVMETSMDIHSIKVDEVISFKGGIK</sequence>
<dbReference type="EMBL" id="LAZR01008978">
    <property type="protein sequence ID" value="KKM75426.1"/>
    <property type="molecule type" value="Genomic_DNA"/>
</dbReference>
<protein>
    <submittedName>
        <fullName evidence="1">Uncharacterized protein</fullName>
    </submittedName>
</protein>
<gene>
    <name evidence="1" type="ORF">LCGC14_1390330</name>
</gene>